<evidence type="ECO:0000256" key="11">
    <source>
        <dbReference type="ARBA" id="ARBA00023160"/>
    </source>
</evidence>
<dbReference type="GO" id="GO:0042761">
    <property type="term" value="P:very long-chain fatty acid biosynthetic process"/>
    <property type="evidence" value="ECO:0007669"/>
    <property type="project" value="TreeGrafter"/>
</dbReference>
<evidence type="ECO:0000256" key="4">
    <source>
        <dbReference type="ARBA" id="ARBA00013122"/>
    </source>
</evidence>
<dbReference type="AlphaFoldDB" id="A0A9P4PUH2"/>
<feature type="transmembrane region" description="Helical" evidence="13">
    <location>
        <begin position="113"/>
        <end position="133"/>
    </location>
</feature>
<evidence type="ECO:0000256" key="8">
    <source>
        <dbReference type="ARBA" id="ARBA00022989"/>
    </source>
</evidence>
<comment type="subcellular location">
    <subcellularLocation>
        <location evidence="13">Endoplasmic reticulum membrane</location>
        <topology evidence="13">Multi-pass membrane protein</topology>
    </subcellularLocation>
    <subcellularLocation>
        <location evidence="1">Membrane</location>
        <topology evidence="1">Multi-pass membrane protein</topology>
    </subcellularLocation>
</comment>
<proteinExistence type="inferred from homology"/>
<keyword evidence="9 13" id="KW-0443">Lipid metabolism</keyword>
<evidence type="ECO:0000313" key="14">
    <source>
        <dbReference type="EMBL" id="KAF2450452.1"/>
    </source>
</evidence>
<evidence type="ECO:0000256" key="13">
    <source>
        <dbReference type="RuleBase" id="RU363109"/>
    </source>
</evidence>
<keyword evidence="11 13" id="KW-0275">Fatty acid biosynthesis</keyword>
<evidence type="ECO:0000256" key="2">
    <source>
        <dbReference type="ARBA" id="ARBA00005194"/>
    </source>
</evidence>
<keyword evidence="13" id="KW-0256">Endoplasmic reticulum</keyword>
<evidence type="ECO:0000256" key="5">
    <source>
        <dbReference type="ARBA" id="ARBA00022516"/>
    </source>
</evidence>
<dbReference type="EC" id="4.2.1.134" evidence="4 13"/>
<feature type="transmembrane region" description="Helical" evidence="13">
    <location>
        <begin position="145"/>
        <end position="167"/>
    </location>
</feature>
<dbReference type="PANTHER" id="PTHR11035:SF24">
    <property type="entry name" value="VERY-LONG-CHAIN (3R)-3-HYDROXYACYL-COA DEHYDRATASE"/>
    <property type="match status" value="1"/>
</dbReference>
<dbReference type="InterPro" id="IPR007482">
    <property type="entry name" value="Tyr_Pase-like_PTPLA"/>
</dbReference>
<name>A0A9P4PUH2_9PLEO</name>
<dbReference type="PANTHER" id="PTHR11035">
    <property type="entry name" value="VERY-LONG-CHAIN (3R)-3-HYDROXYACYL-COA DEHYDRATASE"/>
    <property type="match status" value="1"/>
</dbReference>
<sequence length="226" mass="25882">MASNKPSARSDASQLRIQYLTFYNAVFAALWSAIGITAFIFVFLGSSKAEIFREVEPLARWTQTLTLIEIVHAGVGIVKSPVSTTAIQVLTRCIQVWMIWWCFPSSTASSDAFFVLVLVWAAADAIRYLYLALNLHRKASKSLVWLRYTMFYPLYPVGIGAEWWLMYRSVVPVRKVNAALPYVWYFLLALYVPGAYTMFTYMVKQRTKIIGRRKKMGYRKDASLVI</sequence>
<evidence type="ECO:0000256" key="12">
    <source>
        <dbReference type="ARBA" id="ARBA00023239"/>
    </source>
</evidence>
<keyword evidence="12 13" id="KW-0456">Lyase</keyword>
<comment type="function">
    <text evidence="13">Catalyzes the third of the four reactions of the long-chain fatty acids elongation cycle. This endoplasmic reticulum-bound enzymatic process, allows the addition of two carbons to the chain of long- and very long-chain fatty acids/VLCFAs per cycle. This enzyme catalyzes the dehydration of the 3-hydroxyacyl-CoA intermediate into trans-2,3-enoyl-CoA, within each cycle of fatty acid elongation. Thereby, it participates to the production of VLCFAs of different chain lengths that are involved in multiple biological processes as precursors of membrane lipids and lipid mediators.</text>
</comment>
<dbReference type="EMBL" id="MU001493">
    <property type="protein sequence ID" value="KAF2450452.1"/>
    <property type="molecule type" value="Genomic_DNA"/>
</dbReference>
<feature type="transmembrane region" description="Helical" evidence="13">
    <location>
        <begin position="182"/>
        <end position="203"/>
    </location>
</feature>
<protein>
    <recommendedName>
        <fullName evidence="4 13">Very-long-chain (3R)-3-hydroxyacyl-CoA dehydratase</fullName>
        <ecNumber evidence="4 13">4.2.1.134</ecNumber>
    </recommendedName>
</protein>
<feature type="transmembrane region" description="Helical" evidence="13">
    <location>
        <begin position="21"/>
        <end position="44"/>
    </location>
</feature>
<keyword evidence="5 13" id="KW-0444">Lipid biosynthesis</keyword>
<gene>
    <name evidence="14" type="ORF">P171DRAFT_139958</name>
</gene>
<comment type="pathway">
    <text evidence="2 13">Lipid metabolism; fatty acid biosynthesis.</text>
</comment>
<comment type="caution">
    <text evidence="14">The sequence shown here is derived from an EMBL/GenBank/DDBJ whole genome shotgun (WGS) entry which is preliminary data.</text>
</comment>
<evidence type="ECO:0000256" key="6">
    <source>
        <dbReference type="ARBA" id="ARBA00022692"/>
    </source>
</evidence>
<dbReference type="GO" id="GO:0030148">
    <property type="term" value="P:sphingolipid biosynthetic process"/>
    <property type="evidence" value="ECO:0007669"/>
    <property type="project" value="TreeGrafter"/>
</dbReference>
<comment type="catalytic activity">
    <reaction evidence="13">
        <text>a very-long-chain (3R)-3-hydroxyacyl-CoA = a very-long-chain (2E)-enoyl-CoA + H2O</text>
        <dbReference type="Rhea" id="RHEA:45812"/>
        <dbReference type="ChEBI" id="CHEBI:15377"/>
        <dbReference type="ChEBI" id="CHEBI:83728"/>
        <dbReference type="ChEBI" id="CHEBI:85440"/>
        <dbReference type="EC" id="4.2.1.134"/>
    </reaction>
</comment>
<evidence type="ECO:0000256" key="9">
    <source>
        <dbReference type="ARBA" id="ARBA00023098"/>
    </source>
</evidence>
<dbReference type="GO" id="GO:0005789">
    <property type="term" value="C:endoplasmic reticulum membrane"/>
    <property type="evidence" value="ECO:0007669"/>
    <property type="project" value="UniProtKB-SubCell"/>
</dbReference>
<dbReference type="GO" id="GO:0030497">
    <property type="term" value="P:fatty acid elongation"/>
    <property type="evidence" value="ECO:0007669"/>
    <property type="project" value="TreeGrafter"/>
</dbReference>
<comment type="similarity">
    <text evidence="3 13">Belongs to the very long-chain fatty acids dehydratase HACD family.</text>
</comment>
<reference evidence="14" key="1">
    <citation type="journal article" date="2020" name="Stud. Mycol.">
        <title>101 Dothideomycetes genomes: a test case for predicting lifestyles and emergence of pathogens.</title>
        <authorList>
            <person name="Haridas S."/>
            <person name="Albert R."/>
            <person name="Binder M."/>
            <person name="Bloem J."/>
            <person name="Labutti K."/>
            <person name="Salamov A."/>
            <person name="Andreopoulos B."/>
            <person name="Baker S."/>
            <person name="Barry K."/>
            <person name="Bills G."/>
            <person name="Bluhm B."/>
            <person name="Cannon C."/>
            <person name="Castanera R."/>
            <person name="Culley D."/>
            <person name="Daum C."/>
            <person name="Ezra D."/>
            <person name="Gonzalez J."/>
            <person name="Henrissat B."/>
            <person name="Kuo A."/>
            <person name="Liang C."/>
            <person name="Lipzen A."/>
            <person name="Lutzoni F."/>
            <person name="Magnuson J."/>
            <person name="Mondo S."/>
            <person name="Nolan M."/>
            <person name="Ohm R."/>
            <person name="Pangilinan J."/>
            <person name="Park H.-J."/>
            <person name="Ramirez L."/>
            <person name="Alfaro M."/>
            <person name="Sun H."/>
            <person name="Tritt A."/>
            <person name="Yoshinaga Y."/>
            <person name="Zwiers L.-H."/>
            <person name="Turgeon B."/>
            <person name="Goodwin S."/>
            <person name="Spatafora J."/>
            <person name="Crous P."/>
            <person name="Grigoriev I."/>
        </authorList>
    </citation>
    <scope>NUCLEOTIDE SEQUENCE</scope>
    <source>
        <strain evidence="14">CBS 690.94</strain>
    </source>
</reference>
<accession>A0A9P4PUH2</accession>
<keyword evidence="10 13" id="KW-0472">Membrane</keyword>
<comment type="caution">
    <text evidence="13">Lacks conserved residue(s) required for the propagation of feature annotation.</text>
</comment>
<keyword evidence="15" id="KW-1185">Reference proteome</keyword>
<dbReference type="Pfam" id="PF04387">
    <property type="entry name" value="PTPLA"/>
    <property type="match status" value="1"/>
</dbReference>
<evidence type="ECO:0000256" key="10">
    <source>
        <dbReference type="ARBA" id="ARBA00023136"/>
    </source>
</evidence>
<keyword evidence="7 13" id="KW-0276">Fatty acid metabolism</keyword>
<keyword evidence="6 13" id="KW-0812">Transmembrane</keyword>
<evidence type="ECO:0000256" key="3">
    <source>
        <dbReference type="ARBA" id="ARBA00007811"/>
    </source>
</evidence>
<dbReference type="Proteomes" id="UP000799764">
    <property type="component" value="Unassembled WGS sequence"/>
</dbReference>
<organism evidence="14 15">
    <name type="scientific">Karstenula rhodostoma CBS 690.94</name>
    <dbReference type="NCBI Taxonomy" id="1392251"/>
    <lineage>
        <taxon>Eukaryota</taxon>
        <taxon>Fungi</taxon>
        <taxon>Dikarya</taxon>
        <taxon>Ascomycota</taxon>
        <taxon>Pezizomycotina</taxon>
        <taxon>Dothideomycetes</taxon>
        <taxon>Pleosporomycetidae</taxon>
        <taxon>Pleosporales</taxon>
        <taxon>Massarineae</taxon>
        <taxon>Didymosphaeriaceae</taxon>
        <taxon>Karstenula</taxon>
    </lineage>
</organism>
<evidence type="ECO:0000256" key="1">
    <source>
        <dbReference type="ARBA" id="ARBA00004141"/>
    </source>
</evidence>
<dbReference type="OrthoDB" id="46988at2759"/>
<evidence type="ECO:0000256" key="7">
    <source>
        <dbReference type="ARBA" id="ARBA00022832"/>
    </source>
</evidence>
<keyword evidence="8 13" id="KW-1133">Transmembrane helix</keyword>
<evidence type="ECO:0000313" key="15">
    <source>
        <dbReference type="Proteomes" id="UP000799764"/>
    </source>
</evidence>
<dbReference type="GO" id="GO:0102158">
    <property type="term" value="F:very-long-chain (3R)-3-hydroxyacyl-CoA dehydratase activity"/>
    <property type="evidence" value="ECO:0007669"/>
    <property type="project" value="UniProtKB-EC"/>
</dbReference>